<evidence type="ECO:0000313" key="21">
    <source>
        <dbReference type="Proteomes" id="UP001519460"/>
    </source>
</evidence>
<keyword evidence="21" id="KW-1185">Reference proteome</keyword>
<dbReference type="GO" id="GO:0016279">
    <property type="term" value="F:protein-lysine N-methyltransferase activity"/>
    <property type="evidence" value="ECO:0007669"/>
    <property type="project" value="UniProtKB-ARBA"/>
</dbReference>
<dbReference type="SMART" id="SM00508">
    <property type="entry name" value="PostSET"/>
    <property type="match status" value="1"/>
</dbReference>
<feature type="domain" description="PHD-type" evidence="15">
    <location>
        <begin position="865"/>
        <end position="910"/>
    </location>
</feature>
<evidence type="ECO:0000259" key="19">
    <source>
        <dbReference type="PROSITE" id="PS51215"/>
    </source>
</evidence>
<evidence type="ECO:0000256" key="2">
    <source>
        <dbReference type="ARBA" id="ARBA00004286"/>
    </source>
</evidence>
<dbReference type="Gene3D" id="1.10.30.10">
    <property type="entry name" value="High mobility group box domain"/>
    <property type="match status" value="1"/>
</dbReference>
<dbReference type="InterPro" id="IPR019787">
    <property type="entry name" value="Znf_PHD-finger"/>
</dbReference>
<evidence type="ECO:0000259" key="15">
    <source>
        <dbReference type="PROSITE" id="PS50016"/>
    </source>
</evidence>
<feature type="compositionally biased region" description="Polar residues" evidence="14">
    <location>
        <begin position="1442"/>
        <end position="1466"/>
    </location>
</feature>
<dbReference type="SUPFAM" id="SSF63748">
    <property type="entry name" value="Tudor/PWWP/MBT"/>
    <property type="match status" value="2"/>
</dbReference>
<dbReference type="CDD" id="cd05838">
    <property type="entry name" value="PWWP_NSD_rpt2"/>
    <property type="match status" value="1"/>
</dbReference>
<dbReference type="PROSITE" id="PS01359">
    <property type="entry name" value="ZF_PHD_1"/>
    <property type="match status" value="2"/>
</dbReference>
<dbReference type="SUPFAM" id="SSF82199">
    <property type="entry name" value="SET domain"/>
    <property type="match status" value="1"/>
</dbReference>
<dbReference type="GO" id="GO:0140938">
    <property type="term" value="F:histone H3 methyltransferase activity"/>
    <property type="evidence" value="ECO:0007669"/>
    <property type="project" value="UniProtKB-ARBA"/>
</dbReference>
<dbReference type="InterPro" id="IPR059153">
    <property type="entry name" value="NSD_PHD-1st"/>
</dbReference>
<organism evidence="20 21">
    <name type="scientific">Batillaria attramentaria</name>
    <dbReference type="NCBI Taxonomy" id="370345"/>
    <lineage>
        <taxon>Eukaryota</taxon>
        <taxon>Metazoa</taxon>
        <taxon>Spiralia</taxon>
        <taxon>Lophotrochozoa</taxon>
        <taxon>Mollusca</taxon>
        <taxon>Gastropoda</taxon>
        <taxon>Caenogastropoda</taxon>
        <taxon>Sorbeoconcha</taxon>
        <taxon>Cerithioidea</taxon>
        <taxon>Batillariidae</taxon>
        <taxon>Batillaria</taxon>
    </lineage>
</organism>
<dbReference type="PANTHER" id="PTHR22884">
    <property type="entry name" value="SET DOMAIN PROTEINS"/>
    <property type="match status" value="1"/>
</dbReference>
<keyword evidence="9 13" id="KW-0863">Zinc-finger</keyword>
<dbReference type="InterPro" id="IPR055198">
    <property type="entry name" value="NSD_PHD"/>
</dbReference>
<dbReference type="PROSITE" id="PS50280">
    <property type="entry name" value="SET"/>
    <property type="match status" value="1"/>
</dbReference>
<dbReference type="Pfam" id="PF00856">
    <property type="entry name" value="SET"/>
    <property type="match status" value="1"/>
</dbReference>
<feature type="compositionally biased region" description="Basic and acidic residues" evidence="14">
    <location>
        <begin position="1430"/>
        <end position="1441"/>
    </location>
</feature>
<dbReference type="GO" id="GO:0005694">
    <property type="term" value="C:chromosome"/>
    <property type="evidence" value="ECO:0007669"/>
    <property type="project" value="UniProtKB-SubCell"/>
</dbReference>
<evidence type="ECO:0000313" key="20">
    <source>
        <dbReference type="EMBL" id="KAK7508605.1"/>
    </source>
</evidence>
<comment type="caution">
    <text evidence="20">The sequence shown here is derived from an EMBL/GenBank/DDBJ whole genome shotgun (WGS) entry which is preliminary data.</text>
</comment>
<feature type="domain" description="PWWP" evidence="17">
    <location>
        <begin position="294"/>
        <end position="361"/>
    </location>
</feature>
<dbReference type="InterPro" id="IPR011011">
    <property type="entry name" value="Znf_FYVE_PHD"/>
</dbReference>
<dbReference type="Gene3D" id="2.30.30.140">
    <property type="match status" value="2"/>
</dbReference>
<evidence type="ECO:0000256" key="11">
    <source>
        <dbReference type="ARBA" id="ARBA00022853"/>
    </source>
</evidence>
<dbReference type="InterPro" id="IPR006560">
    <property type="entry name" value="AWS_dom"/>
</dbReference>
<dbReference type="InterPro" id="IPR047443">
    <property type="entry name" value="HMG-box_NSD2"/>
</dbReference>
<evidence type="ECO:0000256" key="13">
    <source>
        <dbReference type="PROSITE-ProRule" id="PRU00146"/>
    </source>
</evidence>
<feature type="compositionally biased region" description="Polar residues" evidence="14">
    <location>
        <begin position="23"/>
        <end position="39"/>
    </location>
</feature>
<keyword evidence="8" id="KW-0479">Metal-binding</keyword>
<comment type="subcellular location">
    <subcellularLocation>
        <location evidence="2">Chromosome</location>
    </subcellularLocation>
    <subcellularLocation>
        <location evidence="1">Nucleus</location>
    </subcellularLocation>
</comment>
<feature type="compositionally biased region" description="Polar residues" evidence="14">
    <location>
        <begin position="661"/>
        <end position="671"/>
    </location>
</feature>
<feature type="compositionally biased region" description="Basic and acidic residues" evidence="14">
    <location>
        <begin position="119"/>
        <end position="137"/>
    </location>
</feature>
<dbReference type="Pfam" id="PF22908">
    <property type="entry name" value="PHD_NSD"/>
    <property type="match status" value="1"/>
</dbReference>
<proteinExistence type="predicted"/>
<protein>
    <recommendedName>
        <fullName evidence="22">Histone-lysine N-methyltransferase</fullName>
    </recommendedName>
</protein>
<keyword evidence="5" id="KW-0489">Methyltransferase</keyword>
<dbReference type="InterPro" id="IPR050777">
    <property type="entry name" value="SET2_Histone-Lys_MeTrsfase"/>
</dbReference>
<feature type="domain" description="PWWP" evidence="17">
    <location>
        <begin position="915"/>
        <end position="977"/>
    </location>
</feature>
<dbReference type="PROSITE" id="PS50812">
    <property type="entry name" value="PWWP"/>
    <property type="match status" value="2"/>
</dbReference>
<dbReference type="SMART" id="SM00249">
    <property type="entry name" value="PHD"/>
    <property type="match status" value="4"/>
</dbReference>
<keyword evidence="10" id="KW-0862">Zinc</keyword>
<keyword evidence="7" id="KW-0949">S-adenosyl-L-methionine</keyword>
<feature type="compositionally biased region" description="Basic and acidic residues" evidence="14">
    <location>
        <begin position="581"/>
        <end position="591"/>
    </location>
</feature>
<dbReference type="FunFam" id="2.170.270.10:FF:000002">
    <property type="entry name" value="Histone-lysine N-methyltransferase"/>
    <property type="match status" value="1"/>
</dbReference>
<dbReference type="PROSITE" id="PS51215">
    <property type="entry name" value="AWS"/>
    <property type="match status" value="1"/>
</dbReference>
<keyword evidence="4" id="KW-0597">Phosphoprotein</keyword>
<dbReference type="CDD" id="cd21991">
    <property type="entry name" value="HMG-box_NSD2"/>
    <property type="match status" value="1"/>
</dbReference>
<dbReference type="InterPro" id="IPR001965">
    <property type="entry name" value="Znf_PHD"/>
</dbReference>
<dbReference type="CDD" id="cd20144">
    <property type="entry name" value="PWWP_NSD_rpt1"/>
    <property type="match status" value="1"/>
</dbReference>
<dbReference type="Pfam" id="PF00855">
    <property type="entry name" value="PWWP"/>
    <property type="match status" value="2"/>
</dbReference>
<evidence type="ECO:0000256" key="12">
    <source>
        <dbReference type="ARBA" id="ARBA00023242"/>
    </source>
</evidence>
<reference evidence="20 21" key="1">
    <citation type="journal article" date="2023" name="Sci. Data">
        <title>Genome assembly of the Korean intertidal mud-creeper Batillaria attramentaria.</title>
        <authorList>
            <person name="Patra A.K."/>
            <person name="Ho P.T."/>
            <person name="Jun S."/>
            <person name="Lee S.J."/>
            <person name="Kim Y."/>
            <person name="Won Y.J."/>
        </authorList>
    </citation>
    <scope>NUCLEOTIDE SEQUENCE [LARGE SCALE GENOMIC DNA]</scope>
    <source>
        <strain evidence="20">Wonlab-2016</strain>
    </source>
</reference>
<dbReference type="FunFam" id="2.30.30.140:FF:000099">
    <property type="entry name" value="Histone-lysine N-methyltransferase"/>
    <property type="match status" value="1"/>
</dbReference>
<dbReference type="GO" id="GO:0008270">
    <property type="term" value="F:zinc ion binding"/>
    <property type="evidence" value="ECO:0007669"/>
    <property type="project" value="UniProtKB-KW"/>
</dbReference>
<dbReference type="InterPro" id="IPR041306">
    <property type="entry name" value="C5HCH"/>
</dbReference>
<dbReference type="CDD" id="cd15565">
    <property type="entry name" value="PHD2_NSD"/>
    <property type="match status" value="1"/>
</dbReference>
<keyword evidence="12" id="KW-0539">Nucleus</keyword>
<dbReference type="CDD" id="cd15567">
    <property type="entry name" value="PHD4_NSD"/>
    <property type="match status" value="1"/>
</dbReference>
<evidence type="ECO:0000256" key="1">
    <source>
        <dbReference type="ARBA" id="ARBA00004123"/>
    </source>
</evidence>
<dbReference type="SUPFAM" id="SSF47095">
    <property type="entry name" value="HMG-box"/>
    <property type="match status" value="1"/>
</dbReference>
<evidence type="ECO:0000259" key="16">
    <source>
        <dbReference type="PROSITE" id="PS50280"/>
    </source>
</evidence>
<dbReference type="InterPro" id="IPR001214">
    <property type="entry name" value="SET_dom"/>
</dbReference>
<feature type="region of interest" description="Disordered" evidence="14">
    <location>
        <begin position="1355"/>
        <end position="1550"/>
    </location>
</feature>
<dbReference type="Pfam" id="PF17982">
    <property type="entry name" value="C5HCH"/>
    <property type="match status" value="1"/>
</dbReference>
<feature type="compositionally biased region" description="Low complexity" evidence="14">
    <location>
        <begin position="1406"/>
        <end position="1417"/>
    </location>
</feature>
<dbReference type="InterPro" id="IPR036910">
    <property type="entry name" value="HMG_box_dom_sf"/>
</dbReference>
<dbReference type="CDD" id="cd15564">
    <property type="entry name" value="PHD1_NSD"/>
    <property type="match status" value="1"/>
</dbReference>
<feature type="compositionally biased region" description="Low complexity" evidence="14">
    <location>
        <begin position="1355"/>
        <end position="1371"/>
    </location>
</feature>
<dbReference type="CDD" id="cd15568">
    <property type="entry name" value="PHD5_NSD"/>
    <property type="match status" value="1"/>
</dbReference>
<feature type="domain" description="AWS" evidence="19">
    <location>
        <begin position="1050"/>
        <end position="1100"/>
    </location>
</feature>
<evidence type="ECO:0008006" key="22">
    <source>
        <dbReference type="Google" id="ProtNLM"/>
    </source>
</evidence>
<dbReference type="GO" id="GO:0005634">
    <property type="term" value="C:nucleus"/>
    <property type="evidence" value="ECO:0007669"/>
    <property type="project" value="UniProtKB-SubCell"/>
</dbReference>
<evidence type="ECO:0000256" key="9">
    <source>
        <dbReference type="ARBA" id="ARBA00022771"/>
    </source>
</evidence>
<feature type="compositionally biased region" description="Basic and acidic residues" evidence="14">
    <location>
        <begin position="93"/>
        <end position="112"/>
    </location>
</feature>
<dbReference type="Pfam" id="PF23011">
    <property type="entry name" value="PHD-1st_NSD"/>
    <property type="match status" value="1"/>
</dbReference>
<dbReference type="CDD" id="cd19173">
    <property type="entry name" value="SET_NSD"/>
    <property type="match status" value="1"/>
</dbReference>
<evidence type="ECO:0000256" key="7">
    <source>
        <dbReference type="ARBA" id="ARBA00022691"/>
    </source>
</evidence>
<feature type="domain" description="PHD-type" evidence="15">
    <location>
        <begin position="701"/>
        <end position="747"/>
    </location>
</feature>
<dbReference type="SMART" id="SM00293">
    <property type="entry name" value="PWWP"/>
    <property type="match status" value="2"/>
</dbReference>
<keyword evidence="6" id="KW-0808">Transferase</keyword>
<feature type="compositionally biased region" description="Polar residues" evidence="14">
    <location>
        <begin position="209"/>
        <end position="222"/>
    </location>
</feature>
<sequence length="1550" mass="171649">MDGQENGTGPLQGGSFHRLPQIPTMNRNTKIAQSKTSAKLDTVKTESEQEAAVIHIEGTDTVVKIGSDGTHETSDPTPAPQSDTKKARKERTGKKTVERKQDGEKEPSDLKGGRRRSRKQEGSSKRRSKAGDASRVDDTDDDGQQEATMKPSKEEAETDNPVTTDLDTSEQKNDEMEQDGSGKSDSAKQELEAPEEHSLPCDTEEKLTKPSQDPTEIKQQTAGKKAGKVEQTKESPMPGETISDCKVYVSAAGTILPRTVLLRESEKPSDSQLARIMEGKTHEFDASHPIKWHIGDLLWGHVSGHPWWPGMVSSDPFSGLYTTIKRGPGLRSISRLYHVQYFGDEAERGWVHEKSSLAFEGKQKLLDYGQKQKQMAKNRAAKTKVQQSFSPNPRRKVAWDIAVAEAEDAATLDKAERIDKYTFVYEFLPIRKPGRKSKSEEAAQSTVPNGIEKRGRKRKEPETDSVSELDEEQEEAVPAPKRRKKDGGTGGQARGGGRDEGSFETFCIKHRESVLNDHPDYSSSMVIEALRQQWTMMTTQQRMRYKSKFASNATAGDSSEASNSPPGSNKRSPRVSRPSLKKIEADEDNKVYTEIALKRPKRNEKDETDESEIPADQSEQVPQRNRRVRRRLPTQPQDEDDVISETESSNGLNVKPRMGQDSDSGSETPDGSTPRARPPKQDDDYVLEIFKLNSSFPPKKENICSVCEQPGELIECQGLCQGYFHQACLKLESAPAEDWKCPECTTGVHTCFSCKKADQETVKCSVPMCGKYYHEECVKKLPQARMEGKGFTCPLHVCATCVAESSRNPKAVKGRLYRCVRCPVAYHVGDFCIAAGSEHLAGYHIVCSGHFKPLKTLANHKRINVSWCFSCSKGGNLVCCETCPAAFHAECANLVSMPEDAWYCSDCASGKRPLYGDIIWIKIGNYRWWPGEICHPRNVPHNIQEKPHSVGEFPARFFGSHDFYWTHQGRVFSFQEGDRGSKDVSASRGLYKIYCNGVKEATEAFKLWKARKENKEQLEQEKNDRKPAPYKFIKANVPVGNVQVNKADLSEIPRCECRPDQENPCSSDTECLNRMLMYECHPQVCPAKEACQNQRFQKRQYPEVVPYRTESRGWGLKTLEDIKKGQFVNEYVGDLIDEEECKRRIKQAHTDNVTNFYMLTVDKNRIIDAGPKGNYSRFMNHSCEPNVETQKWTVNGDIRVGLFAIRDVPAGSELTFNYNLECLGNEKTKCACGSSNCSGFLGVRPKTLAAANVKKEHDDECFRCGEGGELVMCDKPNCPKVYHLQCLNLAKPPHGKWLCPWHHCDMCGKLASKLCSECPNSFCQQHAEGVISLIKDNLVCAEHTDLIQGLAASVSETTSTQSSSSASSSSGDSDDSADTKTQEPDSDDPLPPAAKKFKEDPDEAASGDADSSAAFSDTVQIKVEPPANVKTDDDTASEGEKSSLSVSWKNSPASPYSGDGNSNSAWQGKEQLKPQAAGEPPVKGRSKGRAAGSKNVCRTKARYKAQLRAGSSAAKPSPPPLPAGSSPSAHNMSCDSDNDSTELVIDIPTN</sequence>
<evidence type="ECO:0000256" key="14">
    <source>
        <dbReference type="SAM" id="MobiDB-lite"/>
    </source>
</evidence>
<evidence type="ECO:0000256" key="4">
    <source>
        <dbReference type="ARBA" id="ARBA00022553"/>
    </source>
</evidence>
<dbReference type="InterPro" id="IPR019786">
    <property type="entry name" value="Zinc_finger_PHD-type_CS"/>
</dbReference>
<dbReference type="GO" id="GO:0032259">
    <property type="term" value="P:methylation"/>
    <property type="evidence" value="ECO:0007669"/>
    <property type="project" value="UniProtKB-KW"/>
</dbReference>
<feature type="compositionally biased region" description="Polar residues" evidence="14">
    <location>
        <begin position="549"/>
        <end position="570"/>
    </location>
</feature>
<feature type="domain" description="Post-SET" evidence="18">
    <location>
        <begin position="1226"/>
        <end position="1242"/>
    </location>
</feature>
<dbReference type="SUPFAM" id="SSF57903">
    <property type="entry name" value="FYVE/PHD zinc finger"/>
    <property type="match status" value="4"/>
</dbReference>
<feature type="domain" description="SET" evidence="16">
    <location>
        <begin position="1102"/>
        <end position="1219"/>
    </location>
</feature>
<evidence type="ECO:0000256" key="8">
    <source>
        <dbReference type="ARBA" id="ARBA00022723"/>
    </source>
</evidence>
<evidence type="ECO:0000259" key="17">
    <source>
        <dbReference type="PROSITE" id="PS50812"/>
    </source>
</evidence>
<dbReference type="PROSITE" id="PS50016">
    <property type="entry name" value="ZF_PHD_2"/>
    <property type="match status" value="2"/>
</dbReference>
<dbReference type="EMBL" id="JACVVK020000001">
    <property type="protein sequence ID" value="KAK7508605.1"/>
    <property type="molecule type" value="Genomic_DNA"/>
</dbReference>
<evidence type="ECO:0000256" key="10">
    <source>
        <dbReference type="ARBA" id="ARBA00022833"/>
    </source>
</evidence>
<dbReference type="Gene3D" id="2.170.270.10">
    <property type="entry name" value="SET domain"/>
    <property type="match status" value="1"/>
</dbReference>
<dbReference type="Gene3D" id="3.30.40.10">
    <property type="entry name" value="Zinc/RING finger domain, C3HC4 (zinc finger)"/>
    <property type="match status" value="4"/>
</dbReference>
<evidence type="ECO:0000256" key="6">
    <source>
        <dbReference type="ARBA" id="ARBA00022679"/>
    </source>
</evidence>
<gene>
    <name evidence="20" type="ORF">BaRGS_00000171</name>
</gene>
<evidence type="ECO:0000256" key="5">
    <source>
        <dbReference type="ARBA" id="ARBA00022603"/>
    </source>
</evidence>
<keyword evidence="11" id="KW-0156">Chromatin regulator</keyword>
<dbReference type="Pfam" id="PF17907">
    <property type="entry name" value="AWS"/>
    <property type="match status" value="1"/>
</dbReference>
<dbReference type="SMART" id="SM00570">
    <property type="entry name" value="AWS"/>
    <property type="match status" value="1"/>
</dbReference>
<feature type="region of interest" description="Disordered" evidence="14">
    <location>
        <begin position="549"/>
        <end position="683"/>
    </location>
</feature>
<dbReference type="InterPro" id="IPR000313">
    <property type="entry name" value="PWWP_dom"/>
</dbReference>
<feature type="region of interest" description="Disordered" evidence="14">
    <location>
        <begin position="1"/>
        <end position="240"/>
    </location>
</feature>
<dbReference type="FunFam" id="3.30.40.10:FF:000025">
    <property type="entry name" value="Histone-lysine N-methyltransferase"/>
    <property type="match status" value="1"/>
</dbReference>
<feature type="compositionally biased region" description="Acidic residues" evidence="14">
    <location>
        <begin position="463"/>
        <end position="475"/>
    </location>
</feature>
<accession>A0ABD0MBB2</accession>
<dbReference type="InterPro" id="IPR013083">
    <property type="entry name" value="Znf_RING/FYVE/PHD"/>
</dbReference>
<dbReference type="Proteomes" id="UP001519460">
    <property type="component" value="Unassembled WGS sequence"/>
</dbReference>
<feature type="region of interest" description="Disordered" evidence="14">
    <location>
        <begin position="434"/>
        <end position="502"/>
    </location>
</feature>
<dbReference type="InterPro" id="IPR003616">
    <property type="entry name" value="Post-SET_dom"/>
</dbReference>
<feature type="compositionally biased region" description="Basic and acidic residues" evidence="14">
    <location>
        <begin position="169"/>
        <end position="208"/>
    </location>
</feature>
<name>A0ABD0MBB2_9CAEN</name>
<evidence type="ECO:0000256" key="3">
    <source>
        <dbReference type="ARBA" id="ARBA00022454"/>
    </source>
</evidence>
<keyword evidence="3" id="KW-0158">Chromosome</keyword>
<dbReference type="FunFam" id="3.30.40.10:FF:000205">
    <property type="entry name" value="Histone-lysine N-methyltransferase"/>
    <property type="match status" value="1"/>
</dbReference>
<dbReference type="PROSITE" id="PS50868">
    <property type="entry name" value="POST_SET"/>
    <property type="match status" value="1"/>
</dbReference>
<dbReference type="InterPro" id="IPR046341">
    <property type="entry name" value="SET_dom_sf"/>
</dbReference>
<dbReference type="SMART" id="SM00317">
    <property type="entry name" value="SET"/>
    <property type="match status" value="1"/>
</dbReference>
<evidence type="ECO:0000259" key="18">
    <source>
        <dbReference type="PROSITE" id="PS50868"/>
    </source>
</evidence>